<accession>A0ABT8LFN1</accession>
<comment type="caution">
    <text evidence="2">The sequence shown here is derived from an EMBL/GenBank/DDBJ whole genome shotgun (WGS) entry which is preliminary data.</text>
</comment>
<evidence type="ECO:0000313" key="2">
    <source>
        <dbReference type="EMBL" id="MDN5216598.1"/>
    </source>
</evidence>
<gene>
    <name evidence="2" type="ORF">QQ020_31300</name>
</gene>
<dbReference type="Pfam" id="PF12006">
    <property type="entry name" value="DUF3500"/>
    <property type="match status" value="1"/>
</dbReference>
<protein>
    <submittedName>
        <fullName evidence="2">DUF3500 domain-containing protein</fullName>
    </submittedName>
</protein>
<organism evidence="2 3">
    <name type="scientific">Agaribacillus aureus</name>
    <dbReference type="NCBI Taxonomy" id="3051825"/>
    <lineage>
        <taxon>Bacteria</taxon>
        <taxon>Pseudomonadati</taxon>
        <taxon>Bacteroidota</taxon>
        <taxon>Cytophagia</taxon>
        <taxon>Cytophagales</taxon>
        <taxon>Splendidivirgaceae</taxon>
        <taxon>Agaribacillus</taxon>
    </lineage>
</organism>
<reference evidence="2" key="1">
    <citation type="submission" date="2023-06" db="EMBL/GenBank/DDBJ databases">
        <title>Genomic of Agaribacillus aureum.</title>
        <authorList>
            <person name="Wang G."/>
        </authorList>
    </citation>
    <scope>NUCLEOTIDE SEQUENCE</scope>
    <source>
        <strain evidence="2">BMA12</strain>
    </source>
</reference>
<feature type="signal peptide" evidence="1">
    <location>
        <begin position="1"/>
        <end position="22"/>
    </location>
</feature>
<evidence type="ECO:0000256" key="1">
    <source>
        <dbReference type="SAM" id="SignalP"/>
    </source>
</evidence>
<sequence length="339" mass="38814">MKKIRYFISVIVMMAIASYANAYEVNPGAIAMKFLNSLDAGQKEKVHMAFDDESRSQWHFLPISSWPRMGLPMKALNKSQRQLIHELLQVYLSSKGYNKTLNIIALEEVLAVLEKNPVRRDPELYYVAFYGDPSKDDPWGWSFEGHHVSLNFTVVGAKISYTPRFFGANPAIVKEGPKKGTRALKNEEDLGLKLINMLNPEQKKIAIFRLEAFLEVVTSNASQVTPLDEVGIPAGDMTTAQQQTLFDLIDEYLSAMPEVVAKKRMSKLREEEIQNIRFGWAGQTQIDKPHYYRVQGKTFLIEFDNTQNNANHIHAVWRDFDGDFGRDLIKEHYQRSAHD</sequence>
<evidence type="ECO:0000313" key="3">
    <source>
        <dbReference type="Proteomes" id="UP001172083"/>
    </source>
</evidence>
<dbReference type="RefSeq" id="WP_346761930.1">
    <property type="nucleotide sequence ID" value="NZ_JAUJEB010000009.1"/>
</dbReference>
<dbReference type="InterPro" id="IPR021889">
    <property type="entry name" value="DUF3500"/>
</dbReference>
<keyword evidence="3" id="KW-1185">Reference proteome</keyword>
<dbReference type="PANTHER" id="PTHR37489">
    <property type="entry name" value="DUF3500 DOMAIN-CONTAINING PROTEIN"/>
    <property type="match status" value="1"/>
</dbReference>
<dbReference type="Proteomes" id="UP001172083">
    <property type="component" value="Unassembled WGS sequence"/>
</dbReference>
<feature type="chain" id="PRO_5046037897" evidence="1">
    <location>
        <begin position="23"/>
        <end position="339"/>
    </location>
</feature>
<dbReference type="EMBL" id="JAUJEB010000009">
    <property type="protein sequence ID" value="MDN5216598.1"/>
    <property type="molecule type" value="Genomic_DNA"/>
</dbReference>
<keyword evidence="1" id="KW-0732">Signal</keyword>
<dbReference type="PANTHER" id="PTHR37489:SF1">
    <property type="entry name" value="DUF3500 DOMAIN-CONTAINING PROTEIN"/>
    <property type="match status" value="1"/>
</dbReference>
<proteinExistence type="predicted"/>
<name>A0ABT8LFN1_9BACT</name>